<evidence type="ECO:0000313" key="1">
    <source>
        <dbReference type="EMBL" id="SFU69018.1"/>
    </source>
</evidence>
<dbReference type="OrthoDB" id="6385145at2"/>
<reference evidence="1 2" key="1">
    <citation type="submission" date="2016-10" db="EMBL/GenBank/DDBJ databases">
        <authorList>
            <person name="de Groot N.N."/>
        </authorList>
    </citation>
    <scope>NUCLEOTIDE SEQUENCE [LARGE SCALE GENOMIC DNA]</scope>
    <source>
        <strain evidence="1 2">CGMCC 1.12333</strain>
    </source>
</reference>
<evidence type="ECO:0000313" key="2">
    <source>
        <dbReference type="Proteomes" id="UP000199138"/>
    </source>
</evidence>
<gene>
    <name evidence="1" type="ORF">SAMN05216480_11395</name>
</gene>
<dbReference type="AlphaFoldDB" id="A0A1I7I7W0"/>
<name>A0A1I7I7W0_9FLAO</name>
<dbReference type="Pfam" id="PF13618">
    <property type="entry name" value="Gluconate_2-dh3"/>
    <property type="match status" value="1"/>
</dbReference>
<proteinExistence type="predicted"/>
<dbReference type="RefSeq" id="WP_093026020.1">
    <property type="nucleotide sequence ID" value="NZ_FPBK01000013.1"/>
</dbReference>
<dbReference type="Proteomes" id="UP000199138">
    <property type="component" value="Unassembled WGS sequence"/>
</dbReference>
<dbReference type="STRING" id="1224947.SAMN05216480_11395"/>
<accession>A0A1I7I7W0</accession>
<keyword evidence="2" id="KW-1185">Reference proteome</keyword>
<dbReference type="InterPro" id="IPR027056">
    <property type="entry name" value="Gluconate_2DH_su3"/>
</dbReference>
<sequence length="218" mass="24160">MQRRDALRNIGLSLGYIAATPTIISLLNSCTEEKEPDWMPASFSKADGELFAKTLEIILPETDTPGARTLDIPQFLDQFVAEAMPEKQAMLYTEGFNAYKNKVMEVTGLDAEELHKAKTTDLEPIIAETLKKSKDEEVEIYKVISTYQKSIEDGTDAKLAEGTALYAFMNDTRSLAIWAFKANEYIGEQVLAYESIPGRQAGCVDLQETTGGKAWSLS</sequence>
<dbReference type="EMBL" id="FPBK01000013">
    <property type="protein sequence ID" value="SFU69018.1"/>
    <property type="molecule type" value="Genomic_DNA"/>
</dbReference>
<organism evidence="1 2">
    <name type="scientific">Pustulibacterium marinum</name>
    <dbReference type="NCBI Taxonomy" id="1224947"/>
    <lineage>
        <taxon>Bacteria</taxon>
        <taxon>Pseudomonadati</taxon>
        <taxon>Bacteroidota</taxon>
        <taxon>Flavobacteriia</taxon>
        <taxon>Flavobacteriales</taxon>
        <taxon>Flavobacteriaceae</taxon>
        <taxon>Pustulibacterium</taxon>
    </lineage>
</organism>
<protein>
    <submittedName>
        <fullName evidence="1">Gluconate 2-dehydrogenase subunit 3</fullName>
    </submittedName>
</protein>